<evidence type="ECO:0000256" key="1">
    <source>
        <dbReference type="ARBA" id="ARBA00022821"/>
    </source>
</evidence>
<gene>
    <name evidence="4" type="ORF">VNO77_35925</name>
</gene>
<keyword evidence="1" id="KW-0611">Plant defense</keyword>
<feature type="region of interest" description="Disordered" evidence="2">
    <location>
        <begin position="419"/>
        <end position="447"/>
    </location>
</feature>
<feature type="domain" description="Disease resistance protein RPS4B/Roq1-like leucine-rich repeats" evidence="3">
    <location>
        <begin position="39"/>
        <end position="166"/>
    </location>
</feature>
<evidence type="ECO:0000313" key="4">
    <source>
        <dbReference type="EMBL" id="KAK7312217.1"/>
    </source>
</evidence>
<dbReference type="PANTHER" id="PTHR45752">
    <property type="entry name" value="LEUCINE-RICH REPEAT-CONTAINING"/>
    <property type="match status" value="1"/>
</dbReference>
<dbReference type="SUPFAM" id="SSF52047">
    <property type="entry name" value="RNI-like"/>
    <property type="match status" value="1"/>
</dbReference>
<reference evidence="4 5" key="1">
    <citation type="submission" date="2024-01" db="EMBL/GenBank/DDBJ databases">
        <title>The genomes of 5 underutilized Papilionoideae crops provide insights into root nodulation and disease resistanc.</title>
        <authorList>
            <person name="Jiang F."/>
        </authorList>
    </citation>
    <scope>NUCLEOTIDE SEQUENCE [LARGE SCALE GENOMIC DNA]</scope>
    <source>
        <strain evidence="4">LVBAO_FW01</strain>
        <tissue evidence="4">Leaves</tissue>
    </source>
</reference>
<evidence type="ECO:0000313" key="5">
    <source>
        <dbReference type="Proteomes" id="UP001367508"/>
    </source>
</evidence>
<dbReference type="InterPro" id="IPR058546">
    <property type="entry name" value="RPS4B/Roq1-like_LRR"/>
</dbReference>
<evidence type="ECO:0000259" key="3">
    <source>
        <dbReference type="Pfam" id="PF23286"/>
    </source>
</evidence>
<dbReference type="PANTHER" id="PTHR45752:SF187">
    <property type="entry name" value="LEUCINE-RICH REPEAT AND IQ DOMAIN-CONTAINING PROTEIN 4"/>
    <property type="match status" value="1"/>
</dbReference>
<dbReference type="AlphaFoldDB" id="A0AAN9K9V4"/>
<dbReference type="InterPro" id="IPR050715">
    <property type="entry name" value="LRR-SigEffector_domain"/>
</dbReference>
<comment type="caution">
    <text evidence="4">The sequence shown here is derived from an EMBL/GenBank/DDBJ whole genome shotgun (WGS) entry which is preliminary data.</text>
</comment>
<dbReference type="InterPro" id="IPR032675">
    <property type="entry name" value="LRR_dom_sf"/>
</dbReference>
<proteinExistence type="predicted"/>
<dbReference type="Proteomes" id="UP001367508">
    <property type="component" value="Unassembled WGS sequence"/>
</dbReference>
<sequence>MSSALDESKFIQDLASEIFMRVSPKDLASDEHIVGREYRLPESIEKLTGLKYLEMTSCMKLQDLPSSLLKLSNLVTLKIGGCYRLRGSFIRFEEVGQKLETLKTLHFNNVNLSDRDLHAIIHSFPNLKDLNVSRNKFVSIPTFIKESTNLTNFDVSYSTELREIPELPSSVQKVDARHCNSLTCETRTMLWSQFEHVYKGGFPVFKARGRLPVGAIAFVFGEVNAKAKGPLSVHSHGVGMHMLIEDERRQYPNFIVAENHVLLCGLRVLFSLELEELGNEWKTIRIYLETELTLCSWGVYVTNMEDIQFVSADSSSSLVWTISEEEKVRNKIQSLNLPEIFRGFQMQVRSNEERGYYKDKSPEYFECGQQLLQVLAKMSQRSMAPEEGEGTSGLNIGKEEDKEVDEILEWIAKTTIRGDEKSGGYVPENKISGIAEEDSSSECGSEG</sequence>
<dbReference type="EMBL" id="JAYMYQ010000009">
    <property type="protein sequence ID" value="KAK7312217.1"/>
    <property type="molecule type" value="Genomic_DNA"/>
</dbReference>
<protein>
    <recommendedName>
        <fullName evidence="3">Disease resistance protein RPS4B/Roq1-like leucine-rich repeats domain-containing protein</fullName>
    </recommendedName>
</protein>
<dbReference type="Pfam" id="PF23286">
    <property type="entry name" value="LRR_13"/>
    <property type="match status" value="1"/>
</dbReference>
<evidence type="ECO:0000256" key="2">
    <source>
        <dbReference type="SAM" id="MobiDB-lite"/>
    </source>
</evidence>
<feature type="region of interest" description="Disordered" evidence="2">
    <location>
        <begin position="380"/>
        <end position="399"/>
    </location>
</feature>
<keyword evidence="5" id="KW-1185">Reference proteome</keyword>
<dbReference type="Gene3D" id="3.80.10.10">
    <property type="entry name" value="Ribonuclease Inhibitor"/>
    <property type="match status" value="1"/>
</dbReference>
<accession>A0AAN9K9V4</accession>
<organism evidence="4 5">
    <name type="scientific">Canavalia gladiata</name>
    <name type="common">Sword bean</name>
    <name type="synonym">Dolichos gladiatus</name>
    <dbReference type="NCBI Taxonomy" id="3824"/>
    <lineage>
        <taxon>Eukaryota</taxon>
        <taxon>Viridiplantae</taxon>
        <taxon>Streptophyta</taxon>
        <taxon>Embryophyta</taxon>
        <taxon>Tracheophyta</taxon>
        <taxon>Spermatophyta</taxon>
        <taxon>Magnoliopsida</taxon>
        <taxon>eudicotyledons</taxon>
        <taxon>Gunneridae</taxon>
        <taxon>Pentapetalae</taxon>
        <taxon>rosids</taxon>
        <taxon>fabids</taxon>
        <taxon>Fabales</taxon>
        <taxon>Fabaceae</taxon>
        <taxon>Papilionoideae</taxon>
        <taxon>50 kb inversion clade</taxon>
        <taxon>NPAAA clade</taxon>
        <taxon>indigoferoid/millettioid clade</taxon>
        <taxon>Phaseoleae</taxon>
        <taxon>Canavalia</taxon>
    </lineage>
</organism>
<name>A0AAN9K9V4_CANGL</name>